<dbReference type="AlphaFoldDB" id="A0A1I8F8J0"/>
<name>A0A1I8F8J0_9PLAT</name>
<dbReference type="Proteomes" id="UP000095280">
    <property type="component" value="Unplaced"/>
</dbReference>
<organism evidence="2 3">
    <name type="scientific">Macrostomum lignano</name>
    <dbReference type="NCBI Taxonomy" id="282301"/>
    <lineage>
        <taxon>Eukaryota</taxon>
        <taxon>Metazoa</taxon>
        <taxon>Spiralia</taxon>
        <taxon>Lophotrochozoa</taxon>
        <taxon>Platyhelminthes</taxon>
        <taxon>Rhabditophora</taxon>
        <taxon>Macrostomorpha</taxon>
        <taxon>Macrostomida</taxon>
        <taxon>Macrostomidae</taxon>
        <taxon>Macrostomum</taxon>
    </lineage>
</organism>
<evidence type="ECO:0000313" key="3">
    <source>
        <dbReference type="WBParaSite" id="maker-unitig_24612-snap-gene-0.1-mRNA-1"/>
    </source>
</evidence>
<feature type="region of interest" description="Disordered" evidence="1">
    <location>
        <begin position="127"/>
        <end position="155"/>
    </location>
</feature>
<feature type="region of interest" description="Disordered" evidence="1">
    <location>
        <begin position="167"/>
        <end position="186"/>
    </location>
</feature>
<proteinExistence type="predicted"/>
<keyword evidence="2" id="KW-1185">Reference proteome</keyword>
<evidence type="ECO:0000313" key="2">
    <source>
        <dbReference type="Proteomes" id="UP000095280"/>
    </source>
</evidence>
<sequence length="287" mass="31463">MPDITCEDHSSRSCCDVDCQKGARGSSEDIVKSYRIPSSVYLTAASSLLRPVHERHCTARAARNTDLAARSRREATCQGFDGPWRLSAFFFLGRPFGGTCAALSGPNDPAARSRPGRTPYRAAAVLPSARGGQIGRRQKQSRKPGAAAPRPDFPLCAPCFDTKNRRTGTRELHRMLTNGSRGQEKRAAAAGWKQMQPGAEAPSEAGTVAASRRRRSWLSRAQREAQADKLRAPGTAGRLRRRKAAPAQAVSVGWLRGRQLGRTFGRKDEKREAEIETKRLNEVAKKK</sequence>
<dbReference type="WBParaSite" id="maker-unitig_24612-snap-gene-0.1-mRNA-1">
    <property type="protein sequence ID" value="maker-unitig_24612-snap-gene-0.1-mRNA-1"/>
    <property type="gene ID" value="maker-unitig_24612-snap-gene-0.1"/>
</dbReference>
<evidence type="ECO:0000256" key="1">
    <source>
        <dbReference type="SAM" id="MobiDB-lite"/>
    </source>
</evidence>
<feature type="compositionally biased region" description="Basic and acidic residues" evidence="1">
    <location>
        <begin position="221"/>
        <end position="231"/>
    </location>
</feature>
<accession>A0A1I8F8J0</accession>
<feature type="region of interest" description="Disordered" evidence="1">
    <location>
        <begin position="194"/>
        <end position="250"/>
    </location>
</feature>
<reference evidence="3" key="1">
    <citation type="submission" date="2016-11" db="UniProtKB">
        <authorList>
            <consortium name="WormBaseParasite"/>
        </authorList>
    </citation>
    <scope>IDENTIFICATION</scope>
</reference>
<protein>
    <submittedName>
        <fullName evidence="3">Uncharacterized protein</fullName>
    </submittedName>
</protein>